<sequence length="396" mass="44127">MVLCAAFFAAGVTSQVGHAQQRIWTDASGTYKLEAELVEVTETETGLQAELLKPDGTRMAIQISKLCEADAELAKNYYEDSIKGAEKVPPAESIPAESSTAEQPSEKDESGGSDNSEDAPKMQALAEESIVSRPLAAPVSMAIGKLDNRNTTDIKFNPATAIRLEREMPRDEKGRPTENPIYLVEVTEQQLAFLQGNIRTIVDKLRDPKVAIDEKRRAIDSLRTLWPQGRHPGLLNVLINTLSHDDKYLRLAAIDLLANHDSDQSLIYIFARIDDISFDVRWRTYEILTQLRDPRIIPELCERLDGADRAKVSSVLQVFGETSAPLVHEWVNDDHDEVTLLNVCQLLGNIGDKTSLDVLAKLNTHSSLLVRAQAKNSIKQIRNRMAKRASNQPQRR</sequence>
<dbReference type="InterPro" id="IPR007131">
    <property type="entry name" value="SHD1"/>
</dbReference>
<evidence type="ECO:0000313" key="4">
    <source>
        <dbReference type="Proteomes" id="UP000322214"/>
    </source>
</evidence>
<dbReference type="GO" id="GO:0008092">
    <property type="term" value="F:cytoskeletal protein binding"/>
    <property type="evidence" value="ECO:0007669"/>
    <property type="project" value="InterPro"/>
</dbReference>
<evidence type="ECO:0000256" key="1">
    <source>
        <dbReference type="SAM" id="MobiDB-lite"/>
    </source>
</evidence>
<keyword evidence="4" id="KW-1185">Reference proteome</keyword>
<protein>
    <recommendedName>
        <fullName evidence="2">SLA1 homology domain-containing protein</fullName>
    </recommendedName>
</protein>
<dbReference type="AlphaFoldDB" id="A0A5B9P847"/>
<dbReference type="Pfam" id="PF13646">
    <property type="entry name" value="HEAT_2"/>
    <property type="match status" value="1"/>
</dbReference>
<organism evidence="3 4">
    <name type="scientific">Mariniblastus fucicola</name>
    <dbReference type="NCBI Taxonomy" id="980251"/>
    <lineage>
        <taxon>Bacteria</taxon>
        <taxon>Pseudomonadati</taxon>
        <taxon>Planctomycetota</taxon>
        <taxon>Planctomycetia</taxon>
        <taxon>Pirellulales</taxon>
        <taxon>Pirellulaceae</taxon>
        <taxon>Mariniblastus</taxon>
    </lineage>
</organism>
<name>A0A5B9P847_9BACT</name>
<evidence type="ECO:0000259" key="2">
    <source>
        <dbReference type="Pfam" id="PF03983"/>
    </source>
</evidence>
<dbReference type="InterPro" id="IPR016024">
    <property type="entry name" value="ARM-type_fold"/>
</dbReference>
<dbReference type="Gene3D" id="1.25.10.10">
    <property type="entry name" value="Leucine-rich Repeat Variant"/>
    <property type="match status" value="1"/>
</dbReference>
<dbReference type="KEGG" id="mff:MFFC18_27440"/>
<evidence type="ECO:0000313" key="3">
    <source>
        <dbReference type="EMBL" id="QEG22857.1"/>
    </source>
</evidence>
<dbReference type="GO" id="GO:0030674">
    <property type="term" value="F:protein-macromolecule adaptor activity"/>
    <property type="evidence" value="ECO:0007669"/>
    <property type="project" value="InterPro"/>
</dbReference>
<dbReference type="GO" id="GO:0043130">
    <property type="term" value="F:ubiquitin binding"/>
    <property type="evidence" value="ECO:0007669"/>
    <property type="project" value="InterPro"/>
</dbReference>
<dbReference type="Gene3D" id="2.30.30.700">
    <property type="entry name" value="SLA1 homology domain 1"/>
    <property type="match status" value="1"/>
</dbReference>
<dbReference type="Proteomes" id="UP000322214">
    <property type="component" value="Chromosome"/>
</dbReference>
<feature type="domain" description="SLA1 homology" evidence="2">
    <location>
        <begin position="19"/>
        <end position="79"/>
    </location>
</feature>
<reference evidence="3 4" key="1">
    <citation type="submission" date="2019-08" db="EMBL/GenBank/DDBJ databases">
        <title>Deep-cultivation of Planctomycetes and their phenomic and genomic characterization uncovers novel biology.</title>
        <authorList>
            <person name="Wiegand S."/>
            <person name="Jogler M."/>
            <person name="Boedeker C."/>
            <person name="Pinto D."/>
            <person name="Vollmers J."/>
            <person name="Rivas-Marin E."/>
            <person name="Kohn T."/>
            <person name="Peeters S.H."/>
            <person name="Heuer A."/>
            <person name="Rast P."/>
            <person name="Oberbeckmann S."/>
            <person name="Bunk B."/>
            <person name="Jeske O."/>
            <person name="Meyerdierks A."/>
            <person name="Storesund J.E."/>
            <person name="Kallscheuer N."/>
            <person name="Luecker S."/>
            <person name="Lage O.M."/>
            <person name="Pohl T."/>
            <person name="Merkel B.J."/>
            <person name="Hornburger P."/>
            <person name="Mueller R.-W."/>
            <person name="Bruemmer F."/>
            <person name="Labrenz M."/>
            <person name="Spormann A.M."/>
            <person name="Op den Camp H."/>
            <person name="Overmann J."/>
            <person name="Amann R."/>
            <person name="Jetten M.S.M."/>
            <person name="Mascher T."/>
            <person name="Medema M.H."/>
            <person name="Devos D.P."/>
            <person name="Kaster A.-K."/>
            <person name="Ovreas L."/>
            <person name="Rohde M."/>
            <person name="Galperin M.Y."/>
            <person name="Jogler C."/>
        </authorList>
    </citation>
    <scope>NUCLEOTIDE SEQUENCE [LARGE SCALE GENOMIC DNA]</scope>
    <source>
        <strain evidence="3 4">FC18</strain>
    </source>
</reference>
<dbReference type="Pfam" id="PF03983">
    <property type="entry name" value="SHD1"/>
    <property type="match status" value="1"/>
</dbReference>
<accession>A0A5B9P847</accession>
<dbReference type="SUPFAM" id="SSF48371">
    <property type="entry name" value="ARM repeat"/>
    <property type="match status" value="1"/>
</dbReference>
<gene>
    <name evidence="3" type="ORF">MFFC18_27440</name>
</gene>
<dbReference type="GO" id="GO:0042802">
    <property type="term" value="F:identical protein binding"/>
    <property type="evidence" value="ECO:0007669"/>
    <property type="project" value="InterPro"/>
</dbReference>
<feature type="region of interest" description="Disordered" evidence="1">
    <location>
        <begin position="86"/>
        <end position="120"/>
    </location>
</feature>
<dbReference type="EMBL" id="CP042912">
    <property type="protein sequence ID" value="QEG22857.1"/>
    <property type="molecule type" value="Genomic_DNA"/>
</dbReference>
<proteinExistence type="predicted"/>
<dbReference type="InterPro" id="IPR011989">
    <property type="entry name" value="ARM-like"/>
</dbReference>